<dbReference type="CDD" id="cd14723">
    <property type="entry name" value="ZIP_Ppr1"/>
    <property type="match status" value="1"/>
</dbReference>
<dbReference type="Gene3D" id="4.10.240.10">
    <property type="entry name" value="Zn(2)-C6 fungal-type DNA-binding domain"/>
    <property type="match status" value="1"/>
</dbReference>
<evidence type="ECO:0000256" key="3">
    <source>
        <dbReference type="ARBA" id="ARBA00022833"/>
    </source>
</evidence>
<evidence type="ECO:0000259" key="8">
    <source>
        <dbReference type="PROSITE" id="PS50048"/>
    </source>
</evidence>
<dbReference type="CDD" id="cd12148">
    <property type="entry name" value="fungal_TF_MHR"/>
    <property type="match status" value="1"/>
</dbReference>
<gene>
    <name evidence="9" type="ORF">BJY01DRAFT_236709</name>
</gene>
<name>A0ABR4JKC0_9EURO</name>
<dbReference type="SMART" id="SM00066">
    <property type="entry name" value="GAL4"/>
    <property type="match status" value="1"/>
</dbReference>
<accession>A0ABR4JKC0</accession>
<reference evidence="9 10" key="1">
    <citation type="submission" date="2024-07" db="EMBL/GenBank/DDBJ databases">
        <title>Section-level genome sequencing and comparative genomics of Aspergillus sections Usti and Cavernicolus.</title>
        <authorList>
            <consortium name="Lawrence Berkeley National Laboratory"/>
            <person name="Nybo J.L."/>
            <person name="Vesth T.C."/>
            <person name="Theobald S."/>
            <person name="Frisvad J.C."/>
            <person name="Larsen T.O."/>
            <person name="Kjaerboelling I."/>
            <person name="Rothschild-Mancinelli K."/>
            <person name="Lyhne E.K."/>
            <person name="Kogle M.E."/>
            <person name="Barry K."/>
            <person name="Clum A."/>
            <person name="Na H."/>
            <person name="Ledsgaard L."/>
            <person name="Lin J."/>
            <person name="Lipzen A."/>
            <person name="Kuo A."/>
            <person name="Riley R."/>
            <person name="Mondo S."/>
            <person name="Labutti K."/>
            <person name="Haridas S."/>
            <person name="Pangalinan J."/>
            <person name="Salamov A.A."/>
            <person name="Simmons B.A."/>
            <person name="Magnuson J.K."/>
            <person name="Chen J."/>
            <person name="Drula E."/>
            <person name="Henrissat B."/>
            <person name="Wiebenga A."/>
            <person name="Lubbers R.J."/>
            <person name="Gomes A.C."/>
            <person name="Makela M.R."/>
            <person name="Stajich J."/>
            <person name="Grigoriev I.V."/>
            <person name="Mortensen U.H."/>
            <person name="De Vries R.P."/>
            <person name="Baker S.E."/>
            <person name="Andersen M.R."/>
        </authorList>
    </citation>
    <scope>NUCLEOTIDE SEQUENCE [LARGE SCALE GENOMIC DNA]</scope>
    <source>
        <strain evidence="9 10">CBS 123904</strain>
    </source>
</reference>
<dbReference type="InterPro" id="IPR036864">
    <property type="entry name" value="Zn2-C6_fun-type_DNA-bd_sf"/>
</dbReference>
<keyword evidence="5" id="KW-0238">DNA-binding</keyword>
<dbReference type="PANTHER" id="PTHR47782">
    <property type="entry name" value="ZN(II)2CYS6 TRANSCRIPTION FACTOR (EUROFUNG)-RELATED"/>
    <property type="match status" value="1"/>
</dbReference>
<evidence type="ECO:0000313" key="10">
    <source>
        <dbReference type="Proteomes" id="UP001610446"/>
    </source>
</evidence>
<protein>
    <recommendedName>
        <fullName evidence="8">Zn(2)-C6 fungal-type domain-containing protein</fullName>
    </recommendedName>
</protein>
<dbReference type="PROSITE" id="PS00463">
    <property type="entry name" value="ZN2_CY6_FUNGAL_1"/>
    <property type="match status" value="1"/>
</dbReference>
<proteinExistence type="predicted"/>
<comment type="subcellular location">
    <subcellularLocation>
        <location evidence="1">Nucleus</location>
    </subcellularLocation>
</comment>
<dbReference type="PROSITE" id="PS50048">
    <property type="entry name" value="ZN2_CY6_FUNGAL_2"/>
    <property type="match status" value="1"/>
</dbReference>
<evidence type="ECO:0000256" key="4">
    <source>
        <dbReference type="ARBA" id="ARBA00023015"/>
    </source>
</evidence>
<dbReference type="CDD" id="cd00067">
    <property type="entry name" value="GAL4"/>
    <property type="match status" value="1"/>
</dbReference>
<dbReference type="InterPro" id="IPR052202">
    <property type="entry name" value="Yeast_MetPath_Reg"/>
</dbReference>
<evidence type="ECO:0000256" key="7">
    <source>
        <dbReference type="ARBA" id="ARBA00023242"/>
    </source>
</evidence>
<keyword evidence="2" id="KW-0479">Metal-binding</keyword>
<keyword evidence="10" id="KW-1185">Reference proteome</keyword>
<dbReference type="Pfam" id="PF00172">
    <property type="entry name" value="Zn_clus"/>
    <property type="match status" value="1"/>
</dbReference>
<keyword evidence="3" id="KW-0862">Zinc</keyword>
<dbReference type="InterPro" id="IPR001138">
    <property type="entry name" value="Zn2Cys6_DnaBD"/>
</dbReference>
<dbReference type="EMBL" id="JBFXLU010000120">
    <property type="protein sequence ID" value="KAL2840504.1"/>
    <property type="molecule type" value="Genomic_DNA"/>
</dbReference>
<evidence type="ECO:0000256" key="1">
    <source>
        <dbReference type="ARBA" id="ARBA00004123"/>
    </source>
</evidence>
<keyword evidence="4" id="KW-0805">Transcription regulation</keyword>
<feature type="domain" description="Zn(2)-C6 fungal-type" evidence="8">
    <location>
        <begin position="4"/>
        <end position="34"/>
    </location>
</feature>
<dbReference type="PANTHER" id="PTHR47782:SF1">
    <property type="entry name" value="PYRIMIDINE PATHWAY REGULATORY PROTEIN 1"/>
    <property type="match status" value="1"/>
</dbReference>
<dbReference type="SUPFAM" id="SSF57701">
    <property type="entry name" value="Zn2/Cys6 DNA-binding domain"/>
    <property type="match status" value="1"/>
</dbReference>
<organism evidence="9 10">
    <name type="scientific">Aspergillus pseudoustus</name>
    <dbReference type="NCBI Taxonomy" id="1810923"/>
    <lineage>
        <taxon>Eukaryota</taxon>
        <taxon>Fungi</taxon>
        <taxon>Dikarya</taxon>
        <taxon>Ascomycota</taxon>
        <taxon>Pezizomycotina</taxon>
        <taxon>Eurotiomycetes</taxon>
        <taxon>Eurotiomycetidae</taxon>
        <taxon>Eurotiales</taxon>
        <taxon>Aspergillaceae</taxon>
        <taxon>Aspergillus</taxon>
        <taxon>Aspergillus subgen. Nidulantes</taxon>
    </lineage>
</organism>
<keyword evidence="6" id="KW-0804">Transcription</keyword>
<sequence length="520" mass="58273">MLPTCTRCRNRRIKCDSHLPACANCARNDLECTFHDNALQEDIPRSYIQSLNKRIDNLTSQLALHEAEIPPFESPLAAPAPYRGLHILVPARPGTDLHLDVSVTSRITRVVFEALPLSQPALLPGRDLLDDEEFFRPNISPVNKAQLVPSVVRFLLRRYERCIRPRYDVPVPELIDNDGASFKKFPDLQKFKLLMACAISAAREAYKCPDWHPFAHICRSWANELVTPIICAGDADTLAAILLLLVYELADPGRGIVWELLDLAARTCLQLGWHQLPPSSASDEMALHADSGGDTACCTPEELHLISVLKNIEGSLRVIFNRPTMLSNLRLPSKSEIEHVVQLHIRIADQIYDTDRMYEAQSCPCVGEAAILMGLLESIDITHPIVKETWLLYLPLCVKHKQCLYCFQEPDEPNAKGMTSLRKNVLQAASDLIANVYQQCTSIDSFIPPVLASTRTFISGCSIATGIFKRWVEPRAHVRDLINCTEILTMFAPHWAGGQTYLRVWKTLIEATNVDSLEGI</sequence>
<keyword evidence="7" id="KW-0539">Nucleus</keyword>
<dbReference type="Proteomes" id="UP001610446">
    <property type="component" value="Unassembled WGS sequence"/>
</dbReference>
<evidence type="ECO:0000256" key="2">
    <source>
        <dbReference type="ARBA" id="ARBA00022723"/>
    </source>
</evidence>
<evidence type="ECO:0000313" key="9">
    <source>
        <dbReference type="EMBL" id="KAL2840504.1"/>
    </source>
</evidence>
<comment type="caution">
    <text evidence="9">The sequence shown here is derived from an EMBL/GenBank/DDBJ whole genome shotgun (WGS) entry which is preliminary data.</text>
</comment>
<evidence type="ECO:0000256" key="6">
    <source>
        <dbReference type="ARBA" id="ARBA00023163"/>
    </source>
</evidence>
<evidence type="ECO:0000256" key="5">
    <source>
        <dbReference type="ARBA" id="ARBA00023125"/>
    </source>
</evidence>